<gene>
    <name evidence="1" type="ORF">COU46_00180</name>
</gene>
<name>A0A2H0TIS9_9BACT</name>
<comment type="caution">
    <text evidence="1">The sequence shown here is derived from an EMBL/GenBank/DDBJ whole genome shotgun (WGS) entry which is preliminary data.</text>
</comment>
<sequence>MFNVKHPDNTVIRTNTKKRAIEEILDIWLHNQMGRGADGAKPNKRSNYTIKIRLDLSDDTFYTTSNTGNKSLTCGIVLKVLLSFKNGRTKLRVQSLGDAF</sequence>
<reference evidence="2" key="1">
    <citation type="submission" date="2017-09" db="EMBL/GenBank/DDBJ databases">
        <title>Depth-based differentiation of microbial function through sediment-hosted aquifers and enrichment of novel symbionts in the deep terrestrial subsurface.</title>
        <authorList>
            <person name="Probst A.J."/>
            <person name="Ladd B."/>
            <person name="Jarett J.K."/>
            <person name="Geller-Mcgrath D.E."/>
            <person name="Sieber C.M.K."/>
            <person name="Emerson J.B."/>
            <person name="Anantharaman K."/>
            <person name="Thomas B.C."/>
            <person name="Malmstrom R."/>
            <person name="Stieglmeier M."/>
            <person name="Klingl A."/>
            <person name="Woyke T."/>
            <person name="Ryan C.M."/>
            <person name="Banfield J.F."/>
        </authorList>
    </citation>
    <scope>NUCLEOTIDE SEQUENCE [LARGE SCALE GENOMIC DNA]</scope>
</reference>
<dbReference type="EMBL" id="PFCN01000002">
    <property type="protein sequence ID" value="PIR70705.1"/>
    <property type="molecule type" value="Genomic_DNA"/>
</dbReference>
<protein>
    <submittedName>
        <fullName evidence="1">Uncharacterized protein</fullName>
    </submittedName>
</protein>
<evidence type="ECO:0000313" key="2">
    <source>
        <dbReference type="Proteomes" id="UP000229383"/>
    </source>
</evidence>
<dbReference type="AlphaFoldDB" id="A0A2H0TIS9"/>
<evidence type="ECO:0000313" key="1">
    <source>
        <dbReference type="EMBL" id="PIR70705.1"/>
    </source>
</evidence>
<accession>A0A2H0TIS9</accession>
<organism evidence="1 2">
    <name type="scientific">Candidatus Niyogibacteria bacterium CG10_big_fil_rev_8_21_14_0_10_42_19</name>
    <dbReference type="NCBI Taxonomy" id="1974725"/>
    <lineage>
        <taxon>Bacteria</taxon>
        <taxon>Candidatus Niyogiibacteriota</taxon>
    </lineage>
</organism>
<proteinExistence type="predicted"/>
<dbReference type="Proteomes" id="UP000229383">
    <property type="component" value="Unassembled WGS sequence"/>
</dbReference>